<sequence>MYIDCHAHFTTVPRALKQWRERQIAEFEQHGRRLAADALEVSDDEIAQALLAGPLALQAEHGIDVALLSPIAGLMAHHYGDQETSIVWSRLSNDLIHRVRGLYPDAFAGVCQLPQSPRGAIDASVEELRRCVNELGFVGCNLNPDPSDGYWQAPPITDPYYYPLYAEMVELGVPAMVHSSMSANPAVHGTCAHYLNADTTAFMQLCQSDLFKEFPDLRLILPHGGGVVPYHWSRFQGVMQDQGRGDLLDVIGDNIYFDTCVYGQRGMQLLVDTVPSANLLFASEMIGAVRGVDPSTGRRYDDTRSLLDAAGGLPLPARAAIASGNALRVFPRLRAALKTPGVVSEPEKETTP</sequence>
<protein>
    <submittedName>
        <fullName evidence="3">Amidohydrolase family protein</fullName>
    </submittedName>
</protein>
<keyword evidence="4" id="KW-1185">Reference proteome</keyword>
<accession>A0ABP9HXN6</accession>
<gene>
    <name evidence="3" type="ORF">GCM10023257_20180</name>
</gene>
<dbReference type="SUPFAM" id="SSF51556">
    <property type="entry name" value="Metallo-dependent hydrolases"/>
    <property type="match status" value="1"/>
</dbReference>
<evidence type="ECO:0000313" key="3">
    <source>
        <dbReference type="EMBL" id="GAA4981710.1"/>
    </source>
</evidence>
<dbReference type="PANTHER" id="PTHR21240:SF28">
    <property type="entry name" value="ISO-OROTATE DECARBOXYLASE (EUROFUNG)"/>
    <property type="match status" value="1"/>
</dbReference>
<proteinExistence type="predicted"/>
<dbReference type="Pfam" id="PF04909">
    <property type="entry name" value="Amidohydro_2"/>
    <property type="match status" value="1"/>
</dbReference>
<dbReference type="RefSeq" id="WP_226025939.1">
    <property type="nucleotide sequence ID" value="NZ_BAABIV010000007.1"/>
</dbReference>
<reference evidence="4" key="1">
    <citation type="journal article" date="2019" name="Int. J. Syst. Evol. Microbiol.">
        <title>The Global Catalogue of Microorganisms (GCM) 10K type strain sequencing project: providing services to taxonomists for standard genome sequencing and annotation.</title>
        <authorList>
            <consortium name="The Broad Institute Genomics Platform"/>
            <consortium name="The Broad Institute Genome Sequencing Center for Infectious Disease"/>
            <person name="Wu L."/>
            <person name="Ma J."/>
        </authorList>
    </citation>
    <scope>NUCLEOTIDE SEQUENCE [LARGE SCALE GENOMIC DNA]</scope>
    <source>
        <strain evidence="4">JCM 17657</strain>
    </source>
</reference>
<evidence type="ECO:0000256" key="1">
    <source>
        <dbReference type="ARBA" id="ARBA00023239"/>
    </source>
</evidence>
<name>A0ABP9HXN6_9ACTN</name>
<dbReference type="EMBL" id="BAABIV010000007">
    <property type="protein sequence ID" value="GAA4981710.1"/>
    <property type="molecule type" value="Genomic_DNA"/>
</dbReference>
<dbReference type="Proteomes" id="UP001500610">
    <property type="component" value="Unassembled WGS sequence"/>
</dbReference>
<dbReference type="InterPro" id="IPR032465">
    <property type="entry name" value="ACMSD"/>
</dbReference>
<feature type="domain" description="Amidohydrolase-related" evidence="2">
    <location>
        <begin position="3"/>
        <end position="331"/>
    </location>
</feature>
<evidence type="ECO:0000313" key="4">
    <source>
        <dbReference type="Proteomes" id="UP001500610"/>
    </source>
</evidence>
<dbReference type="InterPro" id="IPR032466">
    <property type="entry name" value="Metal_Hydrolase"/>
</dbReference>
<organism evidence="3 4">
    <name type="scientific">Streptomyces hyderabadensis</name>
    <dbReference type="NCBI Taxonomy" id="598549"/>
    <lineage>
        <taxon>Bacteria</taxon>
        <taxon>Bacillati</taxon>
        <taxon>Actinomycetota</taxon>
        <taxon>Actinomycetes</taxon>
        <taxon>Kitasatosporales</taxon>
        <taxon>Streptomycetaceae</taxon>
        <taxon>Streptomyces</taxon>
    </lineage>
</organism>
<dbReference type="Gene3D" id="3.20.20.140">
    <property type="entry name" value="Metal-dependent hydrolases"/>
    <property type="match status" value="1"/>
</dbReference>
<dbReference type="PANTHER" id="PTHR21240">
    <property type="entry name" value="2-AMINO-3-CARBOXYLMUCONATE-6-SEMIALDEHYDE DECARBOXYLASE"/>
    <property type="match status" value="1"/>
</dbReference>
<dbReference type="InterPro" id="IPR006680">
    <property type="entry name" value="Amidohydro-rel"/>
</dbReference>
<keyword evidence="1" id="KW-0456">Lyase</keyword>
<comment type="caution">
    <text evidence="3">The sequence shown here is derived from an EMBL/GenBank/DDBJ whole genome shotgun (WGS) entry which is preliminary data.</text>
</comment>
<evidence type="ECO:0000259" key="2">
    <source>
        <dbReference type="Pfam" id="PF04909"/>
    </source>
</evidence>